<dbReference type="EMBL" id="VIWO01000001">
    <property type="protein sequence ID" value="TWF44645.1"/>
    <property type="molecule type" value="Genomic_DNA"/>
</dbReference>
<dbReference type="SUPFAM" id="SSF51445">
    <property type="entry name" value="(Trans)glycosidases"/>
    <property type="match status" value="1"/>
</dbReference>
<keyword evidence="4" id="KW-1133">Transmembrane helix</keyword>
<evidence type="ECO:0000256" key="4">
    <source>
        <dbReference type="SAM" id="Phobius"/>
    </source>
</evidence>
<dbReference type="GO" id="GO:0016052">
    <property type="term" value="P:carbohydrate catabolic process"/>
    <property type="evidence" value="ECO:0007669"/>
    <property type="project" value="TreeGrafter"/>
</dbReference>
<keyword evidence="4" id="KW-0812">Transmembrane</keyword>
<keyword evidence="6" id="KW-1185">Reference proteome</keyword>
<keyword evidence="2" id="KW-0378">Hydrolase</keyword>
<keyword evidence="3" id="KW-0326">Glycosidase</keyword>
<dbReference type="PANTHER" id="PTHR34135:SF2">
    <property type="entry name" value="LYSOZYME"/>
    <property type="match status" value="1"/>
</dbReference>
<evidence type="ECO:0000313" key="5">
    <source>
        <dbReference type="EMBL" id="TWF44645.1"/>
    </source>
</evidence>
<feature type="transmembrane region" description="Helical" evidence="4">
    <location>
        <begin position="20"/>
        <end position="39"/>
    </location>
</feature>
<comment type="similarity">
    <text evidence="1">Belongs to the glycosyl hydrolase 25 family.</text>
</comment>
<organism evidence="5 6">
    <name type="scientific">Chitinophaga polysaccharea</name>
    <dbReference type="NCBI Taxonomy" id="1293035"/>
    <lineage>
        <taxon>Bacteria</taxon>
        <taxon>Pseudomonadati</taxon>
        <taxon>Bacteroidota</taxon>
        <taxon>Chitinophagia</taxon>
        <taxon>Chitinophagales</taxon>
        <taxon>Chitinophagaceae</taxon>
        <taxon>Chitinophaga</taxon>
    </lineage>
</organism>
<dbReference type="Pfam" id="PF01183">
    <property type="entry name" value="Glyco_hydro_25"/>
    <property type="match status" value="1"/>
</dbReference>
<accession>A0A561Q2Q4</accession>
<evidence type="ECO:0000256" key="3">
    <source>
        <dbReference type="ARBA" id="ARBA00023295"/>
    </source>
</evidence>
<dbReference type="SMART" id="SM00641">
    <property type="entry name" value="Glyco_25"/>
    <property type="match status" value="1"/>
</dbReference>
<comment type="caution">
    <text evidence="5">The sequence shown here is derived from an EMBL/GenBank/DDBJ whole genome shotgun (WGS) entry which is preliminary data.</text>
</comment>
<evidence type="ECO:0000256" key="1">
    <source>
        <dbReference type="ARBA" id="ARBA00010646"/>
    </source>
</evidence>
<dbReference type="PROSITE" id="PS51904">
    <property type="entry name" value="GLYCOSYL_HYDROL_F25_2"/>
    <property type="match status" value="1"/>
</dbReference>
<dbReference type="GO" id="GO:0009253">
    <property type="term" value="P:peptidoglycan catabolic process"/>
    <property type="evidence" value="ECO:0007669"/>
    <property type="project" value="InterPro"/>
</dbReference>
<proteinExistence type="inferred from homology"/>
<gene>
    <name evidence="5" type="ORF">FHW36_101565</name>
</gene>
<dbReference type="AlphaFoldDB" id="A0A561Q2Q4"/>
<dbReference type="Gene3D" id="3.20.20.80">
    <property type="entry name" value="Glycosidases"/>
    <property type="match status" value="1"/>
</dbReference>
<dbReference type="GO" id="GO:0003796">
    <property type="term" value="F:lysozyme activity"/>
    <property type="evidence" value="ECO:0007669"/>
    <property type="project" value="InterPro"/>
</dbReference>
<sequence length="264" mass="30911">MTRPLPNYPATNRSKVKRILIRIFPAIVVIAAVAAYIWWHQRENRITFVRYEEFGIDIPENYQIHGIDVSKFQKDINWLAVKQMQVKKVRISFAFIKATEGITRQDASFHQNWEKAGKAGLVRGAYHFFYATRDPLKQAINFHNVADLQSGDLPPVLDIETSNNQPAAVIRSTAKIWLEEMEKVYKVKPIIYTNIHFYETYLGTEFDRYPLWLAHYYQKERPRSDRAWLFWQHSDIGRVNGIRTTVDFNVFKGDSTDLAKLCIP</sequence>
<dbReference type="Proteomes" id="UP000320811">
    <property type="component" value="Unassembled WGS sequence"/>
</dbReference>
<dbReference type="InterPro" id="IPR018077">
    <property type="entry name" value="Glyco_hydro_fam25_subgr"/>
</dbReference>
<dbReference type="InterPro" id="IPR002053">
    <property type="entry name" value="Glyco_hydro_25"/>
</dbReference>
<dbReference type="OrthoDB" id="9798192at2"/>
<protein>
    <submittedName>
        <fullName evidence="5">Lysozyme</fullName>
    </submittedName>
</protein>
<dbReference type="PANTHER" id="PTHR34135">
    <property type="entry name" value="LYSOZYME"/>
    <property type="match status" value="1"/>
</dbReference>
<name>A0A561Q2Q4_9BACT</name>
<reference evidence="5 6" key="1">
    <citation type="submission" date="2019-06" db="EMBL/GenBank/DDBJ databases">
        <title>Sorghum-associated microbial communities from plants grown in Nebraska, USA.</title>
        <authorList>
            <person name="Schachtman D."/>
        </authorList>
    </citation>
    <scope>NUCLEOTIDE SEQUENCE [LARGE SCALE GENOMIC DNA]</scope>
    <source>
        <strain evidence="5 6">1209</strain>
    </source>
</reference>
<evidence type="ECO:0000313" key="6">
    <source>
        <dbReference type="Proteomes" id="UP000320811"/>
    </source>
</evidence>
<evidence type="ECO:0000256" key="2">
    <source>
        <dbReference type="ARBA" id="ARBA00022801"/>
    </source>
</evidence>
<dbReference type="InterPro" id="IPR017853">
    <property type="entry name" value="GH"/>
</dbReference>
<dbReference type="GO" id="GO:0016998">
    <property type="term" value="P:cell wall macromolecule catabolic process"/>
    <property type="evidence" value="ECO:0007669"/>
    <property type="project" value="InterPro"/>
</dbReference>
<keyword evidence="4" id="KW-0472">Membrane</keyword>